<dbReference type="InterPro" id="IPR020084">
    <property type="entry name" value="NUDIX_hydrolase_CS"/>
</dbReference>
<dbReference type="PANTHER" id="PTHR21340:SF0">
    <property type="entry name" value="BIS(5'-NUCLEOSYL)-TETRAPHOSPHATASE [ASYMMETRICAL]"/>
    <property type="match status" value="1"/>
</dbReference>
<dbReference type="PRINTS" id="PR00502">
    <property type="entry name" value="NUDIXFAMILY"/>
</dbReference>
<accession>D3Q9T6</accession>
<dbReference type="HOGENOM" id="CLU_048989_0_0_11"/>
<dbReference type="SUPFAM" id="SSF55811">
    <property type="entry name" value="Nudix"/>
    <property type="match status" value="1"/>
</dbReference>
<dbReference type="PANTHER" id="PTHR21340">
    <property type="entry name" value="DIADENOSINE 5,5-P1,P4-TETRAPHOSPHATE PYROPHOSPHOHYDROLASE MUTT"/>
    <property type="match status" value="1"/>
</dbReference>
<dbReference type="SUPFAM" id="SSF53254">
    <property type="entry name" value="Phosphoglycerate mutase-like"/>
    <property type="match status" value="1"/>
</dbReference>
<dbReference type="EMBL" id="CP001778">
    <property type="protein sequence ID" value="ADD44632.1"/>
    <property type="molecule type" value="Genomic_DNA"/>
</dbReference>
<proteinExistence type="inferred from homology"/>
<dbReference type="PROSITE" id="PS00893">
    <property type="entry name" value="NUDIX_BOX"/>
    <property type="match status" value="1"/>
</dbReference>
<dbReference type="KEGG" id="sna:Snas_4995"/>
<dbReference type="STRING" id="446470.Snas_4995"/>
<dbReference type="GO" id="GO:0004081">
    <property type="term" value="F:bis(5'-nucleosyl)-tetraphosphatase (asymmetrical) activity"/>
    <property type="evidence" value="ECO:0007669"/>
    <property type="project" value="TreeGrafter"/>
</dbReference>
<dbReference type="Pfam" id="PF00293">
    <property type="entry name" value="NUDIX"/>
    <property type="match status" value="1"/>
</dbReference>
<dbReference type="Proteomes" id="UP000000844">
    <property type="component" value="Chromosome"/>
</dbReference>
<dbReference type="InterPro" id="IPR000086">
    <property type="entry name" value="NUDIX_hydrolase_dom"/>
</dbReference>
<gene>
    <name evidence="5" type="ordered locus">Snas_4995</name>
</gene>
<reference evidence="5 6" key="1">
    <citation type="journal article" date="2009" name="Stand. Genomic Sci.">
        <title>Complete genome sequence of Stackebrandtia nassauensis type strain (LLR-40K-21).</title>
        <authorList>
            <person name="Munk C."/>
            <person name="Lapidus A."/>
            <person name="Copeland A."/>
            <person name="Jando M."/>
            <person name="Mayilraj S."/>
            <person name="Glavina Del Rio T."/>
            <person name="Nolan M."/>
            <person name="Chen F."/>
            <person name="Lucas S."/>
            <person name="Tice H."/>
            <person name="Cheng J.F."/>
            <person name="Han C."/>
            <person name="Detter J.C."/>
            <person name="Bruce D."/>
            <person name="Goodwin L."/>
            <person name="Chain P."/>
            <person name="Pitluck S."/>
            <person name="Goker M."/>
            <person name="Ovchinikova G."/>
            <person name="Pati A."/>
            <person name="Ivanova N."/>
            <person name="Mavromatis K."/>
            <person name="Chen A."/>
            <person name="Palaniappan K."/>
            <person name="Land M."/>
            <person name="Hauser L."/>
            <person name="Chang Y.J."/>
            <person name="Jeffries C.D."/>
            <person name="Bristow J."/>
            <person name="Eisen J.A."/>
            <person name="Markowitz V."/>
            <person name="Hugenholtz P."/>
            <person name="Kyrpides N.C."/>
            <person name="Klenk H.P."/>
        </authorList>
    </citation>
    <scope>NUCLEOTIDE SEQUENCE [LARGE SCALE GENOMIC DNA]</scope>
    <source>
        <strain evidence="6">DSM 44728 / CIP 108903 / NRRL B-16338 / NBRC 102104 / LLR-40K-21</strain>
    </source>
</reference>
<protein>
    <submittedName>
        <fullName evidence="5">Putative phosphohistidine phosphatase, SixA</fullName>
    </submittedName>
</protein>
<dbReference type="GO" id="GO:0006754">
    <property type="term" value="P:ATP biosynthetic process"/>
    <property type="evidence" value="ECO:0007669"/>
    <property type="project" value="TreeGrafter"/>
</dbReference>
<keyword evidence="6" id="KW-1185">Reference proteome</keyword>
<dbReference type="Gene3D" id="3.90.79.10">
    <property type="entry name" value="Nucleoside Triphosphate Pyrophosphohydrolase"/>
    <property type="match status" value="1"/>
</dbReference>
<dbReference type="InterPro" id="IPR020476">
    <property type="entry name" value="Nudix_hydrolase"/>
</dbReference>
<dbReference type="CDD" id="cd07067">
    <property type="entry name" value="HP_PGM_like"/>
    <property type="match status" value="1"/>
</dbReference>
<comment type="similarity">
    <text evidence="1 3">Belongs to the Nudix hydrolase family.</text>
</comment>
<feature type="domain" description="Nudix hydrolase" evidence="4">
    <location>
        <begin position="3"/>
        <end position="140"/>
    </location>
</feature>
<dbReference type="GO" id="GO:0006167">
    <property type="term" value="P:AMP biosynthetic process"/>
    <property type="evidence" value="ECO:0007669"/>
    <property type="project" value="TreeGrafter"/>
</dbReference>
<dbReference type="RefSeq" id="WP_013020203.1">
    <property type="nucleotide sequence ID" value="NC_013947.1"/>
</dbReference>
<dbReference type="eggNOG" id="COG0494">
    <property type="taxonomic scope" value="Bacteria"/>
</dbReference>
<dbReference type="Gene3D" id="3.40.50.1240">
    <property type="entry name" value="Phosphoglycerate mutase-like"/>
    <property type="match status" value="1"/>
</dbReference>
<organism evidence="5 6">
    <name type="scientific">Stackebrandtia nassauensis (strain DSM 44728 / CIP 108903 / NRRL B-16338 / NBRC 102104 / LLR-40K-21)</name>
    <dbReference type="NCBI Taxonomy" id="446470"/>
    <lineage>
        <taxon>Bacteria</taxon>
        <taxon>Bacillati</taxon>
        <taxon>Actinomycetota</taxon>
        <taxon>Actinomycetes</taxon>
        <taxon>Glycomycetales</taxon>
        <taxon>Glycomycetaceae</taxon>
        <taxon>Stackebrandtia</taxon>
    </lineage>
</organism>
<dbReference type="eggNOG" id="COG2062">
    <property type="taxonomic scope" value="Bacteria"/>
</dbReference>
<sequence>MNDRVLAAGGVLWRPAAPDNASTDTVEVAGVYRPETRNWSLPKGKLDDGEHPLSAACREVAEETGLTPIPQAFLVTARYTLPREGGEIEKIVDYWSMRALDERATFTPTAEVTEQRWFGLAEAEKVLTRPRDQVALGAFRDLPRVTATVLLLRHAQAEPETAYPGADVARPLNATGRGDSARLVPLLALYNPHRIVAATPLRCVKTVTPLSAALGLEIQGEEVFDATGHPGNPERAAARLRELATGGGGVVCSQLPVIADSLAILADTDGVAMPSVHTPPGGVWVLSFSHKTLVAAERLSV</sequence>
<dbReference type="AlphaFoldDB" id="D3Q9T6"/>
<dbReference type="InterPro" id="IPR051325">
    <property type="entry name" value="Nudix_hydrolase_domain"/>
</dbReference>
<name>D3Q9T6_STANL</name>
<evidence type="ECO:0000313" key="6">
    <source>
        <dbReference type="Proteomes" id="UP000000844"/>
    </source>
</evidence>
<evidence type="ECO:0000259" key="4">
    <source>
        <dbReference type="PROSITE" id="PS51462"/>
    </source>
</evidence>
<evidence type="ECO:0000313" key="5">
    <source>
        <dbReference type="EMBL" id="ADD44632.1"/>
    </source>
</evidence>
<evidence type="ECO:0000256" key="2">
    <source>
        <dbReference type="ARBA" id="ARBA00022801"/>
    </source>
</evidence>
<dbReference type="InterPro" id="IPR013078">
    <property type="entry name" value="His_Pase_superF_clade-1"/>
</dbReference>
<dbReference type="CDD" id="cd03673">
    <property type="entry name" value="NUDIX_Ap6A_hydrolase"/>
    <property type="match status" value="1"/>
</dbReference>
<dbReference type="Pfam" id="PF00300">
    <property type="entry name" value="His_Phos_1"/>
    <property type="match status" value="1"/>
</dbReference>
<dbReference type="InterPro" id="IPR029033">
    <property type="entry name" value="His_PPase_superfam"/>
</dbReference>
<evidence type="ECO:0000256" key="1">
    <source>
        <dbReference type="ARBA" id="ARBA00005582"/>
    </source>
</evidence>
<dbReference type="PROSITE" id="PS51462">
    <property type="entry name" value="NUDIX"/>
    <property type="match status" value="1"/>
</dbReference>
<evidence type="ECO:0000256" key="3">
    <source>
        <dbReference type="RuleBase" id="RU003476"/>
    </source>
</evidence>
<dbReference type="InterPro" id="IPR015797">
    <property type="entry name" value="NUDIX_hydrolase-like_dom_sf"/>
</dbReference>
<keyword evidence="2 3" id="KW-0378">Hydrolase</keyword>